<reference evidence="3 4" key="1">
    <citation type="journal article" date="2021" name="Comput. Struct. Biotechnol. J.">
        <title>De novo genome assembly of the potent medicinal plant Rehmannia glutinosa using nanopore technology.</title>
        <authorList>
            <person name="Ma L."/>
            <person name="Dong C."/>
            <person name="Song C."/>
            <person name="Wang X."/>
            <person name="Zheng X."/>
            <person name="Niu Y."/>
            <person name="Chen S."/>
            <person name="Feng W."/>
        </authorList>
    </citation>
    <scope>NUCLEOTIDE SEQUENCE [LARGE SCALE GENOMIC DNA]</scope>
    <source>
        <strain evidence="3">DH-2019</strain>
    </source>
</reference>
<evidence type="ECO:0000313" key="4">
    <source>
        <dbReference type="Proteomes" id="UP001318860"/>
    </source>
</evidence>
<feature type="region of interest" description="Disordered" evidence="1">
    <location>
        <begin position="246"/>
        <end position="269"/>
    </location>
</feature>
<feature type="compositionally biased region" description="Basic residues" evidence="1">
    <location>
        <begin position="249"/>
        <end position="262"/>
    </location>
</feature>
<evidence type="ECO:0000256" key="1">
    <source>
        <dbReference type="SAM" id="MobiDB-lite"/>
    </source>
</evidence>
<dbReference type="PANTHER" id="PTHR47352">
    <property type="entry name" value="CLASS I PEPTIDE CHAIN RELEASE FACTOR"/>
    <property type="match status" value="1"/>
</dbReference>
<accession>A0ABR0U9S2</accession>
<feature type="domain" description="Prokaryotic-type class I peptide chain release factors" evidence="2">
    <location>
        <begin position="104"/>
        <end position="120"/>
    </location>
</feature>
<sequence>MAAMSTMMLGRLIFRPTIHSQISVPLFRATLPVTSFSGPDRPATIAQVRCAATKSGGDEKKSPARLAEVQRLLYQAEERYKAGGGGVEPIPKITLDHVTIGYARSGGPGGQNVNKVNTKVDMRFNVKNAHWLSERVRERIMQMIPLLMALPFIIPYPCSGKQVTCAAGPFFNLAEAAALPDTCEKNRINKDGEIVISSTKTRTQKSNVEDALAKLQAIIDVASYVPPPPSEETVKKIAKLSAIGEQKRLDKKKAQSQKKSQRRSRDGWD</sequence>
<dbReference type="PANTHER" id="PTHR47352:SF1">
    <property type="entry name" value="CLASS I PEPTIDE CHAIN RELEASE FACTOR"/>
    <property type="match status" value="1"/>
</dbReference>
<keyword evidence="4" id="KW-1185">Reference proteome</keyword>
<evidence type="ECO:0000313" key="3">
    <source>
        <dbReference type="EMBL" id="KAK6118998.1"/>
    </source>
</evidence>
<gene>
    <name evidence="3" type="ORF">DH2020_047284</name>
</gene>
<comment type="caution">
    <text evidence="3">The sequence shown here is derived from an EMBL/GenBank/DDBJ whole genome shotgun (WGS) entry which is preliminary data.</text>
</comment>
<dbReference type="SUPFAM" id="SSF110916">
    <property type="entry name" value="Peptidyl-tRNA hydrolase domain-like"/>
    <property type="match status" value="1"/>
</dbReference>
<dbReference type="PROSITE" id="PS00745">
    <property type="entry name" value="RF_PROK_I"/>
    <property type="match status" value="1"/>
</dbReference>
<evidence type="ECO:0000259" key="2">
    <source>
        <dbReference type="PROSITE" id="PS00745"/>
    </source>
</evidence>
<name>A0ABR0U9S2_REHGL</name>
<proteinExistence type="predicted"/>
<dbReference type="EMBL" id="JABTTQ020003268">
    <property type="protein sequence ID" value="KAK6118998.1"/>
    <property type="molecule type" value="Genomic_DNA"/>
</dbReference>
<dbReference type="Gene3D" id="3.30.160.20">
    <property type="match status" value="1"/>
</dbReference>
<protein>
    <recommendedName>
        <fullName evidence="2">Prokaryotic-type class I peptide chain release factors domain-containing protein</fullName>
    </recommendedName>
</protein>
<dbReference type="InterPro" id="IPR000352">
    <property type="entry name" value="Pep_chain_release_fac_I"/>
</dbReference>
<organism evidence="3 4">
    <name type="scientific">Rehmannia glutinosa</name>
    <name type="common">Chinese foxglove</name>
    <dbReference type="NCBI Taxonomy" id="99300"/>
    <lineage>
        <taxon>Eukaryota</taxon>
        <taxon>Viridiplantae</taxon>
        <taxon>Streptophyta</taxon>
        <taxon>Embryophyta</taxon>
        <taxon>Tracheophyta</taxon>
        <taxon>Spermatophyta</taxon>
        <taxon>Magnoliopsida</taxon>
        <taxon>eudicotyledons</taxon>
        <taxon>Gunneridae</taxon>
        <taxon>Pentapetalae</taxon>
        <taxon>asterids</taxon>
        <taxon>lamiids</taxon>
        <taxon>Lamiales</taxon>
        <taxon>Orobanchaceae</taxon>
        <taxon>Rehmannieae</taxon>
        <taxon>Rehmannia</taxon>
    </lineage>
</organism>
<dbReference type="Pfam" id="PF00472">
    <property type="entry name" value="RF-1"/>
    <property type="match status" value="1"/>
</dbReference>
<dbReference type="Proteomes" id="UP001318860">
    <property type="component" value="Unassembled WGS sequence"/>
</dbReference>